<dbReference type="PROSITE" id="PS50109">
    <property type="entry name" value="HIS_KIN"/>
    <property type="match status" value="1"/>
</dbReference>
<dbReference type="SUPFAM" id="SSF55874">
    <property type="entry name" value="ATPase domain of HSP90 chaperone/DNA topoisomerase II/histidine kinase"/>
    <property type="match status" value="1"/>
</dbReference>
<dbReference type="CDD" id="cd00075">
    <property type="entry name" value="HATPase"/>
    <property type="match status" value="1"/>
</dbReference>
<feature type="domain" description="Histidine kinase" evidence="15">
    <location>
        <begin position="260"/>
        <end position="476"/>
    </location>
</feature>
<evidence type="ECO:0000313" key="18">
    <source>
        <dbReference type="EMBL" id="CUU06891.1"/>
    </source>
</evidence>
<accession>A0A0P1M3A8</accession>
<keyword evidence="8" id="KW-0547">Nucleotide-binding</keyword>
<dbReference type="SMART" id="SM00304">
    <property type="entry name" value="HAMP"/>
    <property type="match status" value="1"/>
</dbReference>
<evidence type="ECO:0000256" key="9">
    <source>
        <dbReference type="ARBA" id="ARBA00022777"/>
    </source>
</evidence>
<evidence type="ECO:0000256" key="2">
    <source>
        <dbReference type="ARBA" id="ARBA00004651"/>
    </source>
</evidence>
<dbReference type="PANTHER" id="PTHR45528">
    <property type="entry name" value="SENSOR HISTIDINE KINASE CPXA"/>
    <property type="match status" value="1"/>
</dbReference>
<dbReference type="SUPFAM" id="SSF47384">
    <property type="entry name" value="Homodimeric domain of signal transducing histidine kinase"/>
    <property type="match status" value="1"/>
</dbReference>
<feature type="transmembrane region" description="Helical" evidence="14">
    <location>
        <begin position="12"/>
        <end position="31"/>
    </location>
</feature>
<dbReference type="EMBL" id="CZVI01000003">
    <property type="protein sequence ID" value="CUS80119.1"/>
    <property type="molecule type" value="Genomic_DNA"/>
</dbReference>
<dbReference type="InterPro" id="IPR003594">
    <property type="entry name" value="HATPase_dom"/>
</dbReference>
<sequence length="476" mass="53328">MFSSIKFKLAILYSLALILTLGIYGIFAYYYTRKNLLDGLDNSLRSEVKWIRDAIEPKVSNFEISIPETGEQNETSVDSTLEDEIWNIIYEHSLLSSKKQFIQIKHENGREIYRSLSLGSLDLPIDSVSTVEGEITLTTCKLNLHKIRLAVLKSKYLTIGVAYPLEEINHALSNLFRILILLAPLALLVSIVGGVFLAGRSLKPVDHIVKIANEITAGNLDRRIPEPKSNDEIARLIKTLNNMIERLDKSFKQMKQFSADVSHELKTPLTIIRGEIELAISGKKKSSELKKTLINILDEVVRLSNMVENLLMLFKSDTGQVNLNFKEVNIAELIKDLLEDIDILAEEKGIKVEAERLDEAIVLGDEIRLKQLFLNLIDNAIKYNKSGGRVTISIVRENNFVNVSIADTGIGIPKDEINLIFERFYRVDKTRTRDTGGTGLGLSIAKSIAESHNGRIEVESELGKGSKFSVILPALP</sequence>
<evidence type="ECO:0000256" key="7">
    <source>
        <dbReference type="ARBA" id="ARBA00022692"/>
    </source>
</evidence>
<accession>A0A0P1P855</accession>
<comment type="catalytic activity">
    <reaction evidence="1">
        <text>ATP + protein L-histidine = ADP + protein N-phospho-L-histidine.</text>
        <dbReference type="EC" id="2.7.13.3"/>
    </reaction>
</comment>
<feature type="transmembrane region" description="Helical" evidence="14">
    <location>
        <begin position="175"/>
        <end position="198"/>
    </location>
</feature>
<dbReference type="PANTHER" id="PTHR45528:SF1">
    <property type="entry name" value="SENSOR HISTIDINE KINASE CPXA"/>
    <property type="match status" value="1"/>
</dbReference>
<gene>
    <name evidence="18" type="ORF">JGI4_01636</name>
    <name evidence="17" type="ORF">JGI8_00376</name>
</gene>
<dbReference type="RefSeq" id="WP_075426105.1">
    <property type="nucleotide sequence ID" value="NZ_CZVI01000003.1"/>
</dbReference>
<dbReference type="Gene3D" id="3.30.565.10">
    <property type="entry name" value="Histidine kinase-like ATPase, C-terminal domain"/>
    <property type="match status" value="1"/>
</dbReference>
<evidence type="ECO:0000313" key="20">
    <source>
        <dbReference type="Proteomes" id="UP000182200"/>
    </source>
</evidence>
<evidence type="ECO:0000256" key="11">
    <source>
        <dbReference type="ARBA" id="ARBA00022989"/>
    </source>
</evidence>
<accession>A0A0P1LW59</accession>
<dbReference type="GO" id="GO:0005524">
    <property type="term" value="F:ATP binding"/>
    <property type="evidence" value="ECO:0007669"/>
    <property type="project" value="UniProtKB-KW"/>
</dbReference>
<keyword evidence="4" id="KW-1003">Cell membrane</keyword>
<proteinExistence type="predicted"/>
<dbReference type="Pfam" id="PF00512">
    <property type="entry name" value="HisKA"/>
    <property type="match status" value="1"/>
</dbReference>
<evidence type="ECO:0000256" key="4">
    <source>
        <dbReference type="ARBA" id="ARBA00022475"/>
    </source>
</evidence>
<dbReference type="InterPro" id="IPR050398">
    <property type="entry name" value="HssS/ArlS-like"/>
</dbReference>
<evidence type="ECO:0000259" key="16">
    <source>
        <dbReference type="PROSITE" id="PS50885"/>
    </source>
</evidence>
<dbReference type="Gene3D" id="1.10.287.130">
    <property type="match status" value="1"/>
</dbReference>
<dbReference type="SUPFAM" id="SSF158472">
    <property type="entry name" value="HAMP domain-like"/>
    <property type="match status" value="1"/>
</dbReference>
<evidence type="ECO:0000256" key="14">
    <source>
        <dbReference type="SAM" id="Phobius"/>
    </source>
</evidence>
<dbReference type="PRINTS" id="PR00344">
    <property type="entry name" value="BCTRLSENSOR"/>
</dbReference>
<evidence type="ECO:0000256" key="3">
    <source>
        <dbReference type="ARBA" id="ARBA00012438"/>
    </source>
</evidence>
<dbReference type="OrthoDB" id="9813151at2"/>
<dbReference type="Pfam" id="PF00672">
    <property type="entry name" value="HAMP"/>
    <property type="match status" value="1"/>
</dbReference>
<dbReference type="SMART" id="SM00388">
    <property type="entry name" value="HisKA"/>
    <property type="match status" value="1"/>
</dbReference>
<reference evidence="19 20" key="1">
    <citation type="submission" date="2015-11" db="EMBL/GenBank/DDBJ databases">
        <authorList>
            <person name="Varghese N."/>
        </authorList>
    </citation>
    <scope>NUCLEOTIDE SEQUENCE [LARGE SCALE GENOMIC DNA]</scope>
    <source>
        <strain evidence="17 20">JGI-8</strain>
    </source>
</reference>
<evidence type="ECO:0000256" key="8">
    <source>
        <dbReference type="ARBA" id="ARBA00022741"/>
    </source>
</evidence>
<dbReference type="InterPro" id="IPR003660">
    <property type="entry name" value="HAMP_dom"/>
</dbReference>
<dbReference type="InterPro" id="IPR036890">
    <property type="entry name" value="HATPase_C_sf"/>
</dbReference>
<evidence type="ECO:0000313" key="19">
    <source>
        <dbReference type="Proteomes" id="UP000182011"/>
    </source>
</evidence>
<keyword evidence="10" id="KW-0067">ATP-binding</keyword>
<dbReference type="Pfam" id="PF02518">
    <property type="entry name" value="HATPase_c"/>
    <property type="match status" value="1"/>
</dbReference>
<evidence type="ECO:0000256" key="5">
    <source>
        <dbReference type="ARBA" id="ARBA00022553"/>
    </source>
</evidence>
<dbReference type="STRING" id="1633631.GCA_001442925_01631"/>
<dbReference type="CDD" id="cd00082">
    <property type="entry name" value="HisKA"/>
    <property type="match status" value="1"/>
</dbReference>
<keyword evidence="12" id="KW-0902">Two-component regulatory system</keyword>
<accession>A0A0P1MZ28</accession>
<accession>A0A0P1LGL9</accession>
<dbReference type="CDD" id="cd06225">
    <property type="entry name" value="HAMP"/>
    <property type="match status" value="1"/>
</dbReference>
<dbReference type="PROSITE" id="PS50885">
    <property type="entry name" value="HAMP"/>
    <property type="match status" value="1"/>
</dbReference>
<dbReference type="EMBL" id="FAOP01000006">
    <property type="protein sequence ID" value="CUU06891.1"/>
    <property type="molecule type" value="Genomic_DNA"/>
</dbReference>
<comment type="subcellular location">
    <subcellularLocation>
        <location evidence="2">Cell membrane</location>
        <topology evidence="2">Multi-pass membrane protein</topology>
    </subcellularLocation>
</comment>
<keyword evidence="5" id="KW-0597">Phosphoprotein</keyword>
<dbReference type="InterPro" id="IPR003661">
    <property type="entry name" value="HisK_dim/P_dom"/>
</dbReference>
<dbReference type="SMART" id="SM00387">
    <property type="entry name" value="HATPase_c"/>
    <property type="match status" value="1"/>
</dbReference>
<dbReference type="FunFam" id="3.30.565.10:FF:000006">
    <property type="entry name" value="Sensor histidine kinase WalK"/>
    <property type="match status" value="1"/>
</dbReference>
<dbReference type="Proteomes" id="UP000182011">
    <property type="component" value="Unassembled WGS sequence"/>
</dbReference>
<protein>
    <recommendedName>
        <fullName evidence="3">histidine kinase</fullName>
        <ecNumber evidence="3">2.7.13.3</ecNumber>
    </recommendedName>
</protein>
<keyword evidence="13 14" id="KW-0472">Membrane</keyword>
<evidence type="ECO:0000313" key="17">
    <source>
        <dbReference type="EMBL" id="CUS80119.1"/>
    </source>
</evidence>
<evidence type="ECO:0000256" key="6">
    <source>
        <dbReference type="ARBA" id="ARBA00022679"/>
    </source>
</evidence>
<evidence type="ECO:0000259" key="15">
    <source>
        <dbReference type="PROSITE" id="PS50109"/>
    </source>
</evidence>
<dbReference type="InterPro" id="IPR036097">
    <property type="entry name" value="HisK_dim/P_sf"/>
</dbReference>
<evidence type="ECO:0000256" key="13">
    <source>
        <dbReference type="ARBA" id="ARBA00023136"/>
    </source>
</evidence>
<accession>A0A0P1LXB4</accession>
<dbReference type="Proteomes" id="UP000182200">
    <property type="component" value="Unassembled WGS sequence"/>
</dbReference>
<evidence type="ECO:0000256" key="12">
    <source>
        <dbReference type="ARBA" id="ARBA00023012"/>
    </source>
</evidence>
<reference evidence="18" key="2">
    <citation type="submission" date="2015-11" db="EMBL/GenBank/DDBJ databases">
        <authorList>
            <person name="Zhang Y."/>
            <person name="Guo Z."/>
        </authorList>
    </citation>
    <scope>NUCLEOTIDE SEQUENCE [LARGE SCALE GENOMIC DNA]</scope>
    <source>
        <strain evidence="18">JGI-4</strain>
    </source>
</reference>
<evidence type="ECO:0000256" key="1">
    <source>
        <dbReference type="ARBA" id="ARBA00000085"/>
    </source>
</evidence>
<keyword evidence="20" id="KW-1185">Reference proteome</keyword>
<dbReference type="AlphaFoldDB" id="A0A0P1LGQ6"/>
<keyword evidence="9 18" id="KW-0418">Kinase</keyword>
<dbReference type="GO" id="GO:0000155">
    <property type="term" value="F:phosphorelay sensor kinase activity"/>
    <property type="evidence" value="ECO:0007669"/>
    <property type="project" value="InterPro"/>
</dbReference>
<keyword evidence="11 14" id="KW-1133">Transmembrane helix</keyword>
<feature type="domain" description="HAMP" evidence="16">
    <location>
        <begin position="199"/>
        <end position="252"/>
    </location>
</feature>
<name>A0A0P1LGQ6_9BACT</name>
<dbReference type="InterPro" id="IPR004358">
    <property type="entry name" value="Sig_transdc_His_kin-like_C"/>
</dbReference>
<accession>A0A0P1LGQ6</accession>
<dbReference type="FunFam" id="1.10.287.130:FF:000001">
    <property type="entry name" value="Two-component sensor histidine kinase"/>
    <property type="match status" value="1"/>
</dbReference>
<accession>A0A0P1MJP3</accession>
<dbReference type="EC" id="2.7.13.3" evidence="3"/>
<dbReference type="GO" id="GO:0005886">
    <property type="term" value="C:plasma membrane"/>
    <property type="evidence" value="ECO:0007669"/>
    <property type="project" value="UniProtKB-SubCell"/>
</dbReference>
<accession>A0A0S4N7N1</accession>
<keyword evidence="7 14" id="KW-0812">Transmembrane</keyword>
<accession>A0A0P1M3D5</accession>
<dbReference type="InterPro" id="IPR005467">
    <property type="entry name" value="His_kinase_dom"/>
</dbReference>
<keyword evidence="6" id="KW-0808">Transferase</keyword>
<accession>A0A0N7MZ90</accession>
<evidence type="ECO:0000256" key="10">
    <source>
        <dbReference type="ARBA" id="ARBA00022840"/>
    </source>
</evidence>
<organism evidence="18 19">
    <name type="scientific">Candidatus Kryptonium thompsonii</name>
    <dbReference type="NCBI Taxonomy" id="1633631"/>
    <lineage>
        <taxon>Bacteria</taxon>
        <taxon>Pseudomonadati</taxon>
        <taxon>Candidatus Kryptoniota</taxon>
        <taxon>Candidatus Kryptonium</taxon>
    </lineage>
</organism>
<dbReference type="Gene3D" id="6.10.340.10">
    <property type="match status" value="1"/>
</dbReference>